<dbReference type="Pfam" id="PF02517">
    <property type="entry name" value="Rce1-like"/>
    <property type="match status" value="1"/>
</dbReference>
<keyword evidence="1" id="KW-1133">Transmembrane helix</keyword>
<evidence type="ECO:0000259" key="2">
    <source>
        <dbReference type="Pfam" id="PF02517"/>
    </source>
</evidence>
<reference evidence="3 4" key="1">
    <citation type="submission" date="2017-06" db="EMBL/GenBank/DDBJ databases">
        <authorList>
            <person name="Varghese N."/>
            <person name="Submissions S."/>
        </authorList>
    </citation>
    <scope>NUCLEOTIDE SEQUENCE [LARGE SCALE GENOMIC DNA]</scope>
    <source>
        <strain evidence="3 4">DSM 19840</strain>
    </source>
</reference>
<dbReference type="InterPro" id="IPR003675">
    <property type="entry name" value="Rce1/LyrA-like_dom"/>
</dbReference>
<feature type="transmembrane region" description="Helical" evidence="1">
    <location>
        <begin position="129"/>
        <end position="150"/>
    </location>
</feature>
<feature type="transmembrane region" description="Helical" evidence="1">
    <location>
        <begin position="66"/>
        <end position="86"/>
    </location>
</feature>
<feature type="domain" description="CAAX prenyl protease 2/Lysostaphin resistance protein A-like" evidence="2">
    <location>
        <begin position="72"/>
        <end position="169"/>
    </location>
</feature>
<feature type="transmembrane region" description="Helical" evidence="1">
    <location>
        <begin position="157"/>
        <end position="180"/>
    </location>
</feature>
<dbReference type="Proteomes" id="UP000198337">
    <property type="component" value="Unassembled WGS sequence"/>
</dbReference>
<keyword evidence="1" id="KW-0812">Transmembrane</keyword>
<feature type="transmembrane region" description="Helical" evidence="1">
    <location>
        <begin position="107"/>
        <end position="123"/>
    </location>
</feature>
<dbReference type="EMBL" id="FZNV01000002">
    <property type="protein sequence ID" value="SNR48296.1"/>
    <property type="molecule type" value="Genomic_DNA"/>
</dbReference>
<organism evidence="3 4">
    <name type="scientific">Maribacter sedimenticola</name>
    <dbReference type="NCBI Taxonomy" id="228956"/>
    <lineage>
        <taxon>Bacteria</taxon>
        <taxon>Pseudomonadati</taxon>
        <taxon>Bacteroidota</taxon>
        <taxon>Flavobacteriia</taxon>
        <taxon>Flavobacteriales</taxon>
        <taxon>Flavobacteriaceae</taxon>
        <taxon>Maribacter</taxon>
    </lineage>
</organism>
<gene>
    <name evidence="3" type="ORF">SAMN04488009_2105</name>
</gene>
<name>A0ABY1SHM6_9FLAO</name>
<comment type="caution">
    <text evidence="3">The sequence shown here is derived from an EMBL/GenBank/DDBJ whole genome shotgun (WGS) entry which is preliminary data.</text>
</comment>
<sequence length="185" mass="21152">MLEELYAFAKRPEYQIDANKSSIYRWGRLVQLLFISLALSVLLLTIAGVVQQIFDLDMGKHAVEDLFAQYSPMTIFFLAVIVAPILEELVFRAPLVYFKNKTSFPKIFYAFTILFGLVHISNFEWSTQVIFFAPLLVAPQICAGFILGFIRIKFGLFWSIILHGLYNLILLAPVLIVTILKIDIK</sequence>
<feature type="transmembrane region" description="Helical" evidence="1">
    <location>
        <begin position="29"/>
        <end position="54"/>
    </location>
</feature>
<keyword evidence="4" id="KW-1185">Reference proteome</keyword>
<evidence type="ECO:0000313" key="4">
    <source>
        <dbReference type="Proteomes" id="UP000198337"/>
    </source>
</evidence>
<accession>A0ABY1SHM6</accession>
<proteinExistence type="predicted"/>
<evidence type="ECO:0000256" key="1">
    <source>
        <dbReference type="SAM" id="Phobius"/>
    </source>
</evidence>
<evidence type="ECO:0000313" key="3">
    <source>
        <dbReference type="EMBL" id="SNR48296.1"/>
    </source>
</evidence>
<dbReference type="RefSeq" id="WP_089260512.1">
    <property type="nucleotide sequence ID" value="NZ_FZNV01000002.1"/>
</dbReference>
<protein>
    <recommendedName>
        <fullName evidence="2">CAAX prenyl protease 2/Lysostaphin resistance protein A-like domain-containing protein</fullName>
    </recommendedName>
</protein>
<keyword evidence="1" id="KW-0472">Membrane</keyword>